<dbReference type="Proteomes" id="UP000265566">
    <property type="component" value="Chromosome 1"/>
</dbReference>
<keyword evidence="4" id="KW-1185">Reference proteome</keyword>
<evidence type="ECO:0000313" key="3">
    <source>
        <dbReference type="EnsemblPlants" id="KEH40111"/>
    </source>
</evidence>
<dbReference type="EMBL" id="PSQE01000001">
    <property type="protein sequence ID" value="RHN77439.1"/>
    <property type="molecule type" value="Genomic_DNA"/>
</dbReference>
<name>A0A072VES5_MEDTR</name>
<dbReference type="AlphaFoldDB" id="A0A072VES5"/>
<reference evidence="1 4" key="2">
    <citation type="journal article" date="2014" name="BMC Genomics">
        <title>An improved genome release (version Mt4.0) for the model legume Medicago truncatula.</title>
        <authorList>
            <person name="Tang H."/>
            <person name="Krishnakumar V."/>
            <person name="Bidwell S."/>
            <person name="Rosen B."/>
            <person name="Chan A."/>
            <person name="Zhou S."/>
            <person name="Gentzbittel L."/>
            <person name="Childs K.L."/>
            <person name="Yandell M."/>
            <person name="Gundlach H."/>
            <person name="Mayer K.F."/>
            <person name="Schwartz D.C."/>
            <person name="Town C.D."/>
        </authorList>
    </citation>
    <scope>GENOME REANNOTATION</scope>
    <source>
        <strain evidence="1">A17</strain>
        <strain evidence="3 4">cv. Jemalong A17</strain>
    </source>
</reference>
<evidence type="ECO:0000313" key="2">
    <source>
        <dbReference type="EMBL" id="RHN77439.1"/>
    </source>
</evidence>
<accession>A0A072VES5</accession>
<reference evidence="5" key="4">
    <citation type="journal article" date="2018" name="Nat. Plants">
        <title>Whole-genome landscape of Medicago truncatula symbiotic genes.</title>
        <authorList>
            <person name="Pecrix Y."/>
            <person name="Staton S.E."/>
            <person name="Sallet E."/>
            <person name="Lelandais-Briere C."/>
            <person name="Moreau S."/>
            <person name="Carrere S."/>
            <person name="Blein T."/>
            <person name="Jardinaud M.F."/>
            <person name="Latrasse D."/>
            <person name="Zouine M."/>
            <person name="Zahm M."/>
            <person name="Kreplak J."/>
            <person name="Mayjonade B."/>
            <person name="Satge C."/>
            <person name="Perez M."/>
            <person name="Cauet S."/>
            <person name="Marande W."/>
            <person name="Chantry-Darmon C."/>
            <person name="Lopez-Roques C."/>
            <person name="Bouchez O."/>
            <person name="Berard A."/>
            <person name="Debelle F."/>
            <person name="Munos S."/>
            <person name="Bendahmane A."/>
            <person name="Berges H."/>
            <person name="Niebel A."/>
            <person name="Buitink J."/>
            <person name="Frugier F."/>
            <person name="Benhamed M."/>
            <person name="Crespi M."/>
            <person name="Gouzy J."/>
            <person name="Gamas P."/>
        </authorList>
    </citation>
    <scope>NUCLEOTIDE SEQUENCE [LARGE SCALE GENOMIC DNA]</scope>
    <source>
        <strain evidence="5">cv. Jemalong A17</strain>
    </source>
</reference>
<proteinExistence type="predicted"/>
<reference evidence="3" key="3">
    <citation type="submission" date="2015-04" db="UniProtKB">
        <authorList>
            <consortium name="EnsemblPlants"/>
        </authorList>
    </citation>
    <scope>IDENTIFICATION</scope>
    <source>
        <strain evidence="3">cv. Jemalong A17</strain>
    </source>
</reference>
<dbReference type="EnsemblPlants" id="KEH40111">
    <property type="protein sequence ID" value="KEH40111"/>
    <property type="gene ID" value="MTR_1g022065"/>
</dbReference>
<reference evidence="1 4" key="1">
    <citation type="journal article" date="2011" name="Nature">
        <title>The Medicago genome provides insight into the evolution of rhizobial symbioses.</title>
        <authorList>
            <person name="Young N.D."/>
            <person name="Debelle F."/>
            <person name="Oldroyd G.E."/>
            <person name="Geurts R."/>
            <person name="Cannon S.B."/>
            <person name="Udvardi M.K."/>
            <person name="Benedito V.A."/>
            <person name="Mayer K.F."/>
            <person name="Gouzy J."/>
            <person name="Schoof H."/>
            <person name="Van de Peer Y."/>
            <person name="Proost S."/>
            <person name="Cook D.R."/>
            <person name="Meyers B.C."/>
            <person name="Spannagl M."/>
            <person name="Cheung F."/>
            <person name="De Mita S."/>
            <person name="Krishnakumar V."/>
            <person name="Gundlach H."/>
            <person name="Zhou S."/>
            <person name="Mudge J."/>
            <person name="Bharti A.K."/>
            <person name="Murray J.D."/>
            <person name="Naoumkina M.A."/>
            <person name="Rosen B."/>
            <person name="Silverstein K.A."/>
            <person name="Tang H."/>
            <person name="Rombauts S."/>
            <person name="Zhao P.X."/>
            <person name="Zhou P."/>
            <person name="Barbe V."/>
            <person name="Bardou P."/>
            <person name="Bechner M."/>
            <person name="Bellec A."/>
            <person name="Berger A."/>
            <person name="Berges H."/>
            <person name="Bidwell S."/>
            <person name="Bisseling T."/>
            <person name="Choisne N."/>
            <person name="Couloux A."/>
            <person name="Denny R."/>
            <person name="Deshpande S."/>
            <person name="Dai X."/>
            <person name="Doyle J.J."/>
            <person name="Dudez A.M."/>
            <person name="Farmer A.D."/>
            <person name="Fouteau S."/>
            <person name="Franken C."/>
            <person name="Gibelin C."/>
            <person name="Gish J."/>
            <person name="Goldstein S."/>
            <person name="Gonzalez A.J."/>
            <person name="Green P.J."/>
            <person name="Hallab A."/>
            <person name="Hartog M."/>
            <person name="Hua A."/>
            <person name="Humphray S.J."/>
            <person name="Jeong D.H."/>
            <person name="Jing Y."/>
            <person name="Jocker A."/>
            <person name="Kenton S.M."/>
            <person name="Kim D.J."/>
            <person name="Klee K."/>
            <person name="Lai H."/>
            <person name="Lang C."/>
            <person name="Lin S."/>
            <person name="Macmil S.L."/>
            <person name="Magdelenat G."/>
            <person name="Matthews L."/>
            <person name="McCorrison J."/>
            <person name="Monaghan E.L."/>
            <person name="Mun J.H."/>
            <person name="Najar F.Z."/>
            <person name="Nicholson C."/>
            <person name="Noirot C."/>
            <person name="O'Bleness M."/>
            <person name="Paule C.R."/>
            <person name="Poulain J."/>
            <person name="Prion F."/>
            <person name="Qin B."/>
            <person name="Qu C."/>
            <person name="Retzel E.F."/>
            <person name="Riddle C."/>
            <person name="Sallet E."/>
            <person name="Samain S."/>
            <person name="Samson N."/>
            <person name="Sanders I."/>
            <person name="Saurat O."/>
            <person name="Scarpelli C."/>
            <person name="Schiex T."/>
            <person name="Segurens B."/>
            <person name="Severin A.J."/>
            <person name="Sherrier D.J."/>
            <person name="Shi R."/>
            <person name="Sims S."/>
            <person name="Singer S.R."/>
            <person name="Sinharoy S."/>
            <person name="Sterck L."/>
            <person name="Viollet A."/>
            <person name="Wang B.B."/>
            <person name="Wang K."/>
            <person name="Wang M."/>
            <person name="Wang X."/>
            <person name="Warfsmann J."/>
            <person name="Weissenbach J."/>
            <person name="White D.D."/>
            <person name="White J.D."/>
            <person name="Wiley G.B."/>
            <person name="Wincker P."/>
            <person name="Xing Y."/>
            <person name="Yang L."/>
            <person name="Yao Z."/>
            <person name="Ying F."/>
            <person name="Zhai J."/>
            <person name="Zhou L."/>
            <person name="Zuber A."/>
            <person name="Denarie J."/>
            <person name="Dixon R.A."/>
            <person name="May G.D."/>
            <person name="Schwartz D.C."/>
            <person name="Rogers J."/>
            <person name="Quetier F."/>
            <person name="Town C.D."/>
            <person name="Roe B.A."/>
        </authorList>
    </citation>
    <scope>NUCLEOTIDE SEQUENCE [LARGE SCALE GENOMIC DNA]</scope>
    <source>
        <strain evidence="1">A17</strain>
        <strain evidence="3 4">cv. Jemalong A17</strain>
    </source>
</reference>
<dbReference type="Gramene" id="rna891">
    <property type="protein sequence ID" value="RHN77439.1"/>
    <property type="gene ID" value="gene891"/>
</dbReference>
<gene>
    <name evidence="1" type="ordered locus">MTR_1g022065</name>
    <name evidence="2" type="ORF">MtrunA17_Chr1g0154781</name>
</gene>
<sequence length="145" mass="16837">MINSVFLLLVVLLLVYSGVTVSLRLNILFKYQEKVNWIKRKSKLLEALLVDHDLLKKEQKELASQIRSFWGIEDLSLIYLRLNKEEESWLNSTRSVVNEAEGCCSDYDKQSPRSIWGLSIFGSMTPKGMHSPKNRLCRKQADRTF</sequence>
<dbReference type="HOGENOM" id="CLU_1789754_0_0_1"/>
<evidence type="ECO:0000313" key="5">
    <source>
        <dbReference type="Proteomes" id="UP000265566"/>
    </source>
</evidence>
<evidence type="ECO:0000313" key="4">
    <source>
        <dbReference type="Proteomes" id="UP000002051"/>
    </source>
</evidence>
<dbReference type="Proteomes" id="UP000002051">
    <property type="component" value="Unassembled WGS sequence"/>
</dbReference>
<dbReference type="EMBL" id="CM001217">
    <property type="protein sequence ID" value="KEH40111.1"/>
    <property type="molecule type" value="Genomic_DNA"/>
</dbReference>
<reference evidence="2" key="5">
    <citation type="journal article" date="2018" name="Nat. Plants">
        <title>Whole-genome landscape of Medicago truncatula symbiotic genes.</title>
        <authorList>
            <person name="Pecrix Y."/>
            <person name="Gamas P."/>
            <person name="Carrere S."/>
        </authorList>
    </citation>
    <scope>NUCLEOTIDE SEQUENCE</scope>
    <source>
        <tissue evidence="2">Leaves</tissue>
    </source>
</reference>
<organism evidence="1 4">
    <name type="scientific">Medicago truncatula</name>
    <name type="common">Barrel medic</name>
    <name type="synonym">Medicago tribuloides</name>
    <dbReference type="NCBI Taxonomy" id="3880"/>
    <lineage>
        <taxon>Eukaryota</taxon>
        <taxon>Viridiplantae</taxon>
        <taxon>Streptophyta</taxon>
        <taxon>Embryophyta</taxon>
        <taxon>Tracheophyta</taxon>
        <taxon>Spermatophyta</taxon>
        <taxon>Magnoliopsida</taxon>
        <taxon>eudicotyledons</taxon>
        <taxon>Gunneridae</taxon>
        <taxon>Pentapetalae</taxon>
        <taxon>rosids</taxon>
        <taxon>fabids</taxon>
        <taxon>Fabales</taxon>
        <taxon>Fabaceae</taxon>
        <taxon>Papilionoideae</taxon>
        <taxon>50 kb inversion clade</taxon>
        <taxon>NPAAA clade</taxon>
        <taxon>Hologalegina</taxon>
        <taxon>IRL clade</taxon>
        <taxon>Trifolieae</taxon>
        <taxon>Medicago</taxon>
    </lineage>
</organism>
<protein>
    <submittedName>
        <fullName evidence="1">Transmembrane protein, putative</fullName>
    </submittedName>
</protein>
<keyword evidence="1" id="KW-0472">Membrane</keyword>
<keyword evidence="1" id="KW-0812">Transmembrane</keyword>
<evidence type="ECO:0000313" key="1">
    <source>
        <dbReference type="EMBL" id="KEH40111.1"/>
    </source>
</evidence>